<protein>
    <submittedName>
        <fullName evidence="1">Uncharacterized protein</fullName>
    </submittedName>
</protein>
<evidence type="ECO:0000313" key="2">
    <source>
        <dbReference type="Proteomes" id="UP000184536"/>
    </source>
</evidence>
<evidence type="ECO:0000313" key="1">
    <source>
        <dbReference type="EMBL" id="SHJ27628.1"/>
    </source>
</evidence>
<dbReference type="STRING" id="1121919.SAMN02745975_01683"/>
<name>A0A1M6HZG9_9FIRM</name>
<dbReference type="AlphaFoldDB" id="A0A1M6HZG9"/>
<proteinExistence type="predicted"/>
<organism evidence="1 2">
    <name type="scientific">Geosporobacter subterraneus DSM 17957</name>
    <dbReference type="NCBI Taxonomy" id="1121919"/>
    <lineage>
        <taxon>Bacteria</taxon>
        <taxon>Bacillati</taxon>
        <taxon>Bacillota</taxon>
        <taxon>Clostridia</taxon>
        <taxon>Peptostreptococcales</taxon>
        <taxon>Thermotaleaceae</taxon>
        <taxon>Geosporobacter</taxon>
    </lineage>
</organism>
<gene>
    <name evidence="1" type="ORF">SAMN02745975_01683</name>
</gene>
<dbReference type="RefSeq" id="WP_242946256.1">
    <property type="nucleotide sequence ID" value="NZ_FQZV01000019.1"/>
</dbReference>
<accession>A0A1M6HZG9</accession>
<dbReference type="EMBL" id="FQZV01000019">
    <property type="protein sequence ID" value="SHJ27628.1"/>
    <property type="molecule type" value="Genomic_DNA"/>
</dbReference>
<dbReference type="Proteomes" id="UP000184536">
    <property type="component" value="Unassembled WGS sequence"/>
</dbReference>
<reference evidence="2" key="1">
    <citation type="submission" date="2016-11" db="EMBL/GenBank/DDBJ databases">
        <authorList>
            <person name="Varghese N."/>
            <person name="Submissions S."/>
        </authorList>
    </citation>
    <scope>NUCLEOTIDE SEQUENCE [LARGE SCALE GENOMIC DNA]</scope>
    <source>
        <strain evidence="2">DSM 17957</strain>
    </source>
</reference>
<sequence>MKSKTTDITDIFTSKGLTYQQKLFNLANVAERLLDPRELLGYTDGNDVY</sequence>
<keyword evidence="2" id="KW-1185">Reference proteome</keyword>